<evidence type="ECO:0000313" key="2">
    <source>
        <dbReference type="Proteomes" id="UP000633136"/>
    </source>
</evidence>
<comment type="caution">
    <text evidence="1">The sequence shown here is derived from an EMBL/GenBank/DDBJ whole genome shotgun (WGS) entry which is preliminary data.</text>
</comment>
<sequence>MLALAVSIPLCTALSGVRLSRVRLAAAVLSSQAVLHGLFELFPAQQAGGATGAAAAHAGHSHHVEHVAVDLPAGTADHLHGLSAGPDAGMAAAHLGAAVLTYVLLRRGETLLAACGALLSLRPALLLAAAVPLTDDRRARSLPARPLLHGADVWNGAGPRAVRGPPAVDLAC</sequence>
<proteinExistence type="predicted"/>
<keyword evidence="2" id="KW-1185">Reference proteome</keyword>
<reference evidence="1" key="2">
    <citation type="submission" date="2020-09" db="EMBL/GenBank/DDBJ databases">
        <authorList>
            <person name="Sun Q."/>
            <person name="Zhou Y."/>
        </authorList>
    </citation>
    <scope>NUCLEOTIDE SEQUENCE</scope>
    <source>
        <strain evidence="1">CGMCC 1.15388</strain>
    </source>
</reference>
<gene>
    <name evidence="1" type="ORF">GCM10011401_25010</name>
</gene>
<reference evidence="1" key="1">
    <citation type="journal article" date="2014" name="Int. J. Syst. Evol. Microbiol.">
        <title>Complete genome sequence of Corynebacterium casei LMG S-19264T (=DSM 44701T), isolated from a smear-ripened cheese.</title>
        <authorList>
            <consortium name="US DOE Joint Genome Institute (JGI-PGF)"/>
            <person name="Walter F."/>
            <person name="Albersmeier A."/>
            <person name="Kalinowski J."/>
            <person name="Ruckert C."/>
        </authorList>
    </citation>
    <scope>NUCLEOTIDE SEQUENCE</scope>
    <source>
        <strain evidence="1">CGMCC 1.15388</strain>
    </source>
</reference>
<name>A0A917AUH9_9MICC</name>
<accession>A0A917AUH9</accession>
<protein>
    <submittedName>
        <fullName evidence="1">Uncharacterized protein</fullName>
    </submittedName>
</protein>
<dbReference type="AlphaFoldDB" id="A0A917AUH9"/>
<dbReference type="Proteomes" id="UP000633136">
    <property type="component" value="Unassembled WGS sequence"/>
</dbReference>
<dbReference type="EMBL" id="BMIS01000014">
    <property type="protein sequence ID" value="GGE76631.1"/>
    <property type="molecule type" value="Genomic_DNA"/>
</dbReference>
<evidence type="ECO:0000313" key="1">
    <source>
        <dbReference type="EMBL" id="GGE76631.1"/>
    </source>
</evidence>
<organism evidence="1 2">
    <name type="scientific">Nesterenkonia cremea</name>
    <dbReference type="NCBI Taxonomy" id="1882340"/>
    <lineage>
        <taxon>Bacteria</taxon>
        <taxon>Bacillati</taxon>
        <taxon>Actinomycetota</taxon>
        <taxon>Actinomycetes</taxon>
        <taxon>Micrococcales</taxon>
        <taxon>Micrococcaceae</taxon>
        <taxon>Nesterenkonia</taxon>
    </lineage>
</organism>